<proteinExistence type="predicted"/>
<feature type="domain" description="Nucleotidyl transferase" evidence="1">
    <location>
        <begin position="29"/>
        <end position="161"/>
    </location>
</feature>
<name>A0ABV5J6H4_9BACT</name>
<dbReference type="Gene3D" id="3.90.550.10">
    <property type="entry name" value="Spore Coat Polysaccharide Biosynthesis Protein SpsA, Chain A"/>
    <property type="match status" value="1"/>
</dbReference>
<dbReference type="SUPFAM" id="SSF53448">
    <property type="entry name" value="Nucleotide-diphospho-sugar transferases"/>
    <property type="match status" value="1"/>
</dbReference>
<dbReference type="InterPro" id="IPR005835">
    <property type="entry name" value="NTP_transferase_dom"/>
</dbReference>
<dbReference type="Proteomes" id="UP001589654">
    <property type="component" value="Unassembled WGS sequence"/>
</dbReference>
<gene>
    <name evidence="2" type="ORF">ACFFUR_11445</name>
</gene>
<evidence type="ECO:0000259" key="1">
    <source>
        <dbReference type="Pfam" id="PF00483"/>
    </source>
</evidence>
<dbReference type="InterPro" id="IPR029044">
    <property type="entry name" value="Nucleotide-diphossugar_trans"/>
</dbReference>
<comment type="caution">
    <text evidence="2">The sequence shown here is derived from an EMBL/GenBank/DDBJ whole genome shotgun (WGS) entry which is preliminary data.</text>
</comment>
<reference evidence="2 3" key="1">
    <citation type="submission" date="2024-09" db="EMBL/GenBank/DDBJ databases">
        <authorList>
            <person name="Sun Q."/>
            <person name="Mori K."/>
        </authorList>
    </citation>
    <scope>NUCLEOTIDE SEQUENCE [LARGE SCALE GENOMIC DNA]</scope>
    <source>
        <strain evidence="2 3">CECT 7682</strain>
    </source>
</reference>
<dbReference type="Pfam" id="PF00483">
    <property type="entry name" value="NTP_transferase"/>
    <property type="match status" value="1"/>
</dbReference>
<protein>
    <submittedName>
        <fullName evidence="2">NDP-sugar synthase</fullName>
    </submittedName>
</protein>
<organism evidence="2 3">
    <name type="scientific">Echinicola jeungdonensis</name>
    <dbReference type="NCBI Taxonomy" id="709343"/>
    <lineage>
        <taxon>Bacteria</taxon>
        <taxon>Pseudomonadati</taxon>
        <taxon>Bacteroidota</taxon>
        <taxon>Cytophagia</taxon>
        <taxon>Cytophagales</taxon>
        <taxon>Cyclobacteriaceae</taxon>
        <taxon>Echinicola</taxon>
    </lineage>
</organism>
<dbReference type="RefSeq" id="WP_290247713.1">
    <property type="nucleotide sequence ID" value="NZ_JAUFQT010000001.1"/>
</dbReference>
<dbReference type="EMBL" id="JBHMEW010000061">
    <property type="protein sequence ID" value="MFB9212421.1"/>
    <property type="molecule type" value="Genomic_DNA"/>
</dbReference>
<keyword evidence="3" id="KW-1185">Reference proteome</keyword>
<accession>A0ABV5J6H4</accession>
<evidence type="ECO:0000313" key="2">
    <source>
        <dbReference type="EMBL" id="MFB9212421.1"/>
    </source>
</evidence>
<evidence type="ECO:0000313" key="3">
    <source>
        <dbReference type="Proteomes" id="UP001589654"/>
    </source>
</evidence>
<sequence length="300" mass="33668">MHKPTLLILAAGIGSRYGGNKQIDGFGPNGETIIEYSIYDAIRAGFGKVVFIVREEILDLVKTNIVDKIGNKIEIDFAIQSLESYVPEEYQEPDRVKPFGTAHAVLCAKDKINEPFAVINADDFYGKEAFKELGDFLQNQVKENKHCMVGYAIKDVLSENGTVSRGICETNKDNELIGMTERTAITREEGKILSKSDGDVIEIDPDNPVSMNCWGFHPSFFDETERIWKAFLPENKGNLKAEFYIPTVVNTLIEENKASFSILKGGKTWFGVTYSKDKPVVIDALKKLHNNGDYPEKLWD</sequence>